<dbReference type="OrthoDB" id="92719at2"/>
<feature type="transmembrane region" description="Helical" evidence="7">
    <location>
        <begin position="112"/>
        <end position="131"/>
    </location>
</feature>
<comment type="caution">
    <text evidence="8">The sequence shown here is derived from an EMBL/GenBank/DDBJ whole genome shotgun (WGS) entry which is preliminary data.</text>
</comment>
<sequence>MAKRKLRLFDAILAAVCVVLTIDAVAPAAAIGNSQYFWWILLLLGFFVPYGLVNAELGTTYEDQGGLCDWVKRAFGIRTGSRAAFYYWINFPIWITSTLVMFTQVFTATTGIAVPPLAGLAVQLGIVWLVVLLSNYHISESKWLVNIGALLKAGLILVLGGLGVYAAVTRGVANPADSFADFLPSAAGLPFISIIIFNFIGFEVVTTYAGDMQDPKKELPRAIIWGGLLITAFYLFATFGIGAAIPTDELSKASGFIDSLRILAGASGGPLILICGFLFLFTLITNMLTWSLGVNYVTQHAAQYGTLPRFLASKSKKEGMPLGANITNGTVISVLLAAAAILEATGGGTDVFWMFFALNVDLLLACYLFLFPSFWQLRRVDPDRERPYRVKGGKARIFLVAAVPFALLCMTLFFTFFEEAPDGTDMVNMPLVIGVACAVAVGEIVAAHSVKKHRAALAAQKSAGKTES</sequence>
<gene>
    <name evidence="8" type="ORF">HMPREF3293_01383</name>
</gene>
<evidence type="ECO:0000256" key="3">
    <source>
        <dbReference type="ARBA" id="ARBA00022475"/>
    </source>
</evidence>
<evidence type="ECO:0000256" key="6">
    <source>
        <dbReference type="ARBA" id="ARBA00023136"/>
    </source>
</evidence>
<proteinExistence type="predicted"/>
<dbReference type="AlphaFoldDB" id="A0A136Q555"/>
<reference evidence="9" key="1">
    <citation type="submission" date="2016-02" db="EMBL/GenBank/DDBJ databases">
        <authorList>
            <person name="Mitreva M."/>
            <person name="Pepin K.H."/>
            <person name="Mihindukulasuriya K.A."/>
            <person name="Fulton R."/>
            <person name="Fronick C."/>
            <person name="O'Laughlin M."/>
            <person name="Miner T."/>
            <person name="Herter B."/>
            <person name="Rosa B.A."/>
            <person name="Cordes M."/>
            <person name="Tomlinson C."/>
            <person name="Wollam A."/>
            <person name="Palsikar V.B."/>
            <person name="Mardis E.R."/>
            <person name="Wilson R.K."/>
        </authorList>
    </citation>
    <scope>NUCLEOTIDE SEQUENCE [LARGE SCALE GENOMIC DNA]</scope>
    <source>
        <strain evidence="9">DSM 22607</strain>
    </source>
</reference>
<dbReference type="GO" id="GO:0005886">
    <property type="term" value="C:plasma membrane"/>
    <property type="evidence" value="ECO:0007669"/>
    <property type="project" value="UniProtKB-SubCell"/>
</dbReference>
<feature type="transmembrane region" description="Helical" evidence="7">
    <location>
        <begin position="322"/>
        <end position="341"/>
    </location>
</feature>
<feature type="transmembrane region" description="Helical" evidence="7">
    <location>
        <begin position="262"/>
        <end position="284"/>
    </location>
</feature>
<dbReference type="PANTHER" id="PTHR42770:SF15">
    <property type="entry name" value="GLUTAMATE_GAMMA-AMINOBUTYRATE ANTIPORTER-RELATED"/>
    <property type="match status" value="1"/>
</dbReference>
<feature type="transmembrane region" description="Helical" evidence="7">
    <location>
        <begin position="85"/>
        <end position="106"/>
    </location>
</feature>
<comment type="subcellular location">
    <subcellularLocation>
        <location evidence="1">Cell membrane</location>
        <topology evidence="1">Multi-pass membrane protein</topology>
    </subcellularLocation>
</comment>
<dbReference type="GO" id="GO:0022857">
    <property type="term" value="F:transmembrane transporter activity"/>
    <property type="evidence" value="ECO:0007669"/>
    <property type="project" value="InterPro"/>
</dbReference>
<evidence type="ECO:0000313" key="9">
    <source>
        <dbReference type="Proteomes" id="UP000070366"/>
    </source>
</evidence>
<feature type="transmembrane region" description="Helical" evidence="7">
    <location>
        <begin position="353"/>
        <end position="375"/>
    </location>
</feature>
<dbReference type="InterPro" id="IPR002293">
    <property type="entry name" value="AA/rel_permease1"/>
</dbReference>
<feature type="transmembrane region" description="Helical" evidence="7">
    <location>
        <begin position="143"/>
        <end position="168"/>
    </location>
</feature>
<keyword evidence="3" id="KW-1003">Cell membrane</keyword>
<keyword evidence="9" id="KW-1185">Reference proteome</keyword>
<dbReference type="InterPro" id="IPR050367">
    <property type="entry name" value="APC_superfamily"/>
</dbReference>
<feature type="transmembrane region" description="Helical" evidence="7">
    <location>
        <begin position="36"/>
        <end position="53"/>
    </location>
</feature>
<dbReference type="Gene3D" id="1.20.1740.10">
    <property type="entry name" value="Amino acid/polyamine transporter I"/>
    <property type="match status" value="1"/>
</dbReference>
<dbReference type="PIRSF" id="PIRSF006060">
    <property type="entry name" value="AA_transporter"/>
    <property type="match status" value="1"/>
</dbReference>
<name>A0A136Q555_9FIRM</name>
<keyword evidence="5 7" id="KW-1133">Transmembrane helix</keyword>
<keyword evidence="6 7" id="KW-0472">Membrane</keyword>
<organism evidence="8 9">
    <name type="scientific">Christensenella minuta</name>
    <dbReference type="NCBI Taxonomy" id="626937"/>
    <lineage>
        <taxon>Bacteria</taxon>
        <taxon>Bacillati</taxon>
        <taxon>Bacillota</taxon>
        <taxon>Clostridia</taxon>
        <taxon>Christensenellales</taxon>
        <taxon>Christensenellaceae</taxon>
        <taxon>Christensenella</taxon>
    </lineage>
</organism>
<evidence type="ECO:0000313" key="8">
    <source>
        <dbReference type="EMBL" id="KXK65779.1"/>
    </source>
</evidence>
<dbReference type="Pfam" id="PF13520">
    <property type="entry name" value="AA_permease_2"/>
    <property type="match status" value="1"/>
</dbReference>
<evidence type="ECO:0000256" key="2">
    <source>
        <dbReference type="ARBA" id="ARBA00022448"/>
    </source>
</evidence>
<evidence type="ECO:0000256" key="4">
    <source>
        <dbReference type="ARBA" id="ARBA00022692"/>
    </source>
</evidence>
<dbReference type="KEGG" id="cmiu:B1H56_12210"/>
<feature type="transmembrane region" description="Helical" evidence="7">
    <location>
        <begin position="188"/>
        <end position="210"/>
    </location>
</feature>
<accession>A0A136Q555</accession>
<evidence type="ECO:0000256" key="1">
    <source>
        <dbReference type="ARBA" id="ARBA00004651"/>
    </source>
</evidence>
<evidence type="ECO:0000256" key="5">
    <source>
        <dbReference type="ARBA" id="ARBA00022989"/>
    </source>
</evidence>
<dbReference type="STRING" id="626937.HMPREF3293_01383"/>
<evidence type="ECO:0000256" key="7">
    <source>
        <dbReference type="SAM" id="Phobius"/>
    </source>
</evidence>
<dbReference type="PATRIC" id="fig|626937.4.peg.1365"/>
<feature type="transmembrane region" description="Helical" evidence="7">
    <location>
        <begin position="222"/>
        <end position="242"/>
    </location>
</feature>
<feature type="transmembrane region" description="Helical" evidence="7">
    <location>
        <begin position="12"/>
        <end position="30"/>
    </location>
</feature>
<dbReference type="Proteomes" id="UP000070366">
    <property type="component" value="Unassembled WGS sequence"/>
</dbReference>
<feature type="transmembrane region" description="Helical" evidence="7">
    <location>
        <begin position="396"/>
        <end position="417"/>
    </location>
</feature>
<dbReference type="EMBL" id="LSZW01000056">
    <property type="protein sequence ID" value="KXK65779.1"/>
    <property type="molecule type" value="Genomic_DNA"/>
</dbReference>
<keyword evidence="4 7" id="KW-0812">Transmembrane</keyword>
<dbReference type="PANTHER" id="PTHR42770">
    <property type="entry name" value="AMINO ACID TRANSPORTER-RELATED"/>
    <property type="match status" value="1"/>
</dbReference>
<dbReference type="RefSeq" id="WP_066520943.1">
    <property type="nucleotide sequence ID" value="NZ_CABMOF010000004.1"/>
</dbReference>
<keyword evidence="2" id="KW-0813">Transport</keyword>
<protein>
    <submittedName>
        <fullName evidence="8">Amino acid permease</fullName>
    </submittedName>
</protein>
<feature type="transmembrane region" description="Helical" evidence="7">
    <location>
        <begin position="429"/>
        <end position="447"/>
    </location>
</feature>